<organism evidence="1 2">
    <name type="scientific">Pristionchus entomophagus</name>
    <dbReference type="NCBI Taxonomy" id="358040"/>
    <lineage>
        <taxon>Eukaryota</taxon>
        <taxon>Metazoa</taxon>
        <taxon>Ecdysozoa</taxon>
        <taxon>Nematoda</taxon>
        <taxon>Chromadorea</taxon>
        <taxon>Rhabditida</taxon>
        <taxon>Rhabditina</taxon>
        <taxon>Diplogasteromorpha</taxon>
        <taxon>Diplogasteroidea</taxon>
        <taxon>Neodiplogasteridae</taxon>
        <taxon>Pristionchus</taxon>
    </lineage>
</organism>
<reference evidence="1" key="1">
    <citation type="submission" date="2023-10" db="EMBL/GenBank/DDBJ databases">
        <title>Genome assembly of Pristionchus species.</title>
        <authorList>
            <person name="Yoshida K."/>
            <person name="Sommer R.J."/>
        </authorList>
    </citation>
    <scope>NUCLEOTIDE SEQUENCE</scope>
    <source>
        <strain evidence="1">RS0144</strain>
    </source>
</reference>
<keyword evidence="2" id="KW-1185">Reference proteome</keyword>
<evidence type="ECO:0000313" key="2">
    <source>
        <dbReference type="Proteomes" id="UP001432027"/>
    </source>
</evidence>
<feature type="non-terminal residue" evidence="1">
    <location>
        <position position="1"/>
    </location>
</feature>
<dbReference type="EMBL" id="BTSX01000005">
    <property type="protein sequence ID" value="GMS98323.1"/>
    <property type="molecule type" value="Genomic_DNA"/>
</dbReference>
<proteinExistence type="predicted"/>
<sequence>ALRIMSNFPGSQAFLRLGFLPEIAKLISLPPIADLNISARFKDSWQISAQTFFKLLITHANLHLPNIEISPDEWTESIEILSADLRKRRVTLLNRPSTVISWLKHHGIMESSEPGAFCGEFKITCSLDRQTDCGTIQLRYKNCHIVCTSFSWTGGSYLTSVCITNEQE</sequence>
<name>A0AAV5TUZ5_9BILA</name>
<dbReference type="Proteomes" id="UP001432027">
    <property type="component" value="Unassembled WGS sequence"/>
</dbReference>
<dbReference type="AlphaFoldDB" id="A0AAV5TUZ5"/>
<comment type="caution">
    <text evidence="1">The sequence shown here is derived from an EMBL/GenBank/DDBJ whole genome shotgun (WGS) entry which is preliminary data.</text>
</comment>
<evidence type="ECO:0000313" key="1">
    <source>
        <dbReference type="EMBL" id="GMS98323.1"/>
    </source>
</evidence>
<accession>A0AAV5TUZ5</accession>
<gene>
    <name evidence="1" type="ORF">PENTCL1PPCAC_20498</name>
</gene>
<protein>
    <submittedName>
        <fullName evidence="1">Uncharacterized protein</fullName>
    </submittedName>
</protein>